<dbReference type="PANTHER" id="PTHR41286">
    <property type="entry name" value="HNH NUCLEASE YAJD-RELATED"/>
    <property type="match status" value="1"/>
</dbReference>
<protein>
    <recommendedName>
        <fullName evidence="4">Putative HNH nuclease YajD</fullName>
    </recommendedName>
</protein>
<name>A0ABR8KQP2_9SPHN</name>
<dbReference type="Gene3D" id="1.10.30.50">
    <property type="match status" value="1"/>
</dbReference>
<dbReference type="SMART" id="SM00507">
    <property type="entry name" value="HNHc"/>
    <property type="match status" value="1"/>
</dbReference>
<dbReference type="Pfam" id="PF01844">
    <property type="entry name" value="HNH"/>
    <property type="match status" value="1"/>
</dbReference>
<feature type="domain" description="HNH nuclease" evidence="5">
    <location>
        <begin position="20"/>
        <end position="72"/>
    </location>
</feature>
<dbReference type="InterPro" id="IPR003615">
    <property type="entry name" value="HNH_nuc"/>
</dbReference>
<dbReference type="PANTHER" id="PTHR41286:SF1">
    <property type="entry name" value="HNH NUCLEASE YAJD-RELATED"/>
    <property type="match status" value="1"/>
</dbReference>
<dbReference type="InterPro" id="IPR002711">
    <property type="entry name" value="HNH"/>
</dbReference>
<dbReference type="RefSeq" id="WP_190786373.1">
    <property type="nucleotide sequence ID" value="NZ_JACXLC010000001.1"/>
</dbReference>
<evidence type="ECO:0000259" key="5">
    <source>
        <dbReference type="SMART" id="SM00507"/>
    </source>
</evidence>
<evidence type="ECO:0000313" key="7">
    <source>
        <dbReference type="Proteomes" id="UP000635384"/>
    </source>
</evidence>
<keyword evidence="1" id="KW-0540">Nuclease</keyword>
<keyword evidence="6" id="KW-0255">Endonuclease</keyword>
<sequence>MSGRFKRYGRWVYRDPRWPALRIAAKRRDGWACIQCGSKHRLEVDHIVPVRDAPERAFDLENLQTLCCSCHARKTKKEANLPELGPDRVKWRELLNRPLPN</sequence>
<reference evidence="6 7" key="1">
    <citation type="submission" date="2020-09" db="EMBL/GenBank/DDBJ databases">
        <authorList>
            <person name="Yoon J.-W."/>
        </authorList>
    </citation>
    <scope>NUCLEOTIDE SEQUENCE [LARGE SCALE GENOMIC DNA]</scope>
    <source>
        <strain evidence="6 7">KMU-140</strain>
    </source>
</reference>
<gene>
    <name evidence="6" type="ORF">IB285_00700</name>
</gene>
<comment type="similarity">
    <text evidence="3">Belongs to the HNH nuclease family.</text>
</comment>
<organism evidence="6 7">
    <name type="scientific">Erythrobacter rubeus</name>
    <dbReference type="NCBI Taxonomy" id="2760803"/>
    <lineage>
        <taxon>Bacteria</taxon>
        <taxon>Pseudomonadati</taxon>
        <taxon>Pseudomonadota</taxon>
        <taxon>Alphaproteobacteria</taxon>
        <taxon>Sphingomonadales</taxon>
        <taxon>Erythrobacteraceae</taxon>
        <taxon>Erythrobacter/Porphyrobacter group</taxon>
        <taxon>Erythrobacter</taxon>
    </lineage>
</organism>
<dbReference type="EMBL" id="JACXLC010000001">
    <property type="protein sequence ID" value="MBD2840769.1"/>
    <property type="molecule type" value="Genomic_DNA"/>
</dbReference>
<comment type="caution">
    <text evidence="6">The sequence shown here is derived from an EMBL/GenBank/DDBJ whole genome shotgun (WGS) entry which is preliminary data.</text>
</comment>
<evidence type="ECO:0000256" key="1">
    <source>
        <dbReference type="ARBA" id="ARBA00022722"/>
    </source>
</evidence>
<proteinExistence type="inferred from homology"/>
<evidence type="ECO:0000313" key="6">
    <source>
        <dbReference type="EMBL" id="MBD2840769.1"/>
    </source>
</evidence>
<evidence type="ECO:0000256" key="4">
    <source>
        <dbReference type="ARBA" id="ARBA00040194"/>
    </source>
</evidence>
<evidence type="ECO:0000256" key="2">
    <source>
        <dbReference type="ARBA" id="ARBA00022801"/>
    </source>
</evidence>
<keyword evidence="2" id="KW-0378">Hydrolase</keyword>
<accession>A0ABR8KQP2</accession>
<evidence type="ECO:0000256" key="3">
    <source>
        <dbReference type="ARBA" id="ARBA00038412"/>
    </source>
</evidence>
<dbReference type="CDD" id="cd00085">
    <property type="entry name" value="HNHc"/>
    <property type="match status" value="1"/>
</dbReference>
<dbReference type="Proteomes" id="UP000635384">
    <property type="component" value="Unassembled WGS sequence"/>
</dbReference>
<dbReference type="GO" id="GO:0004519">
    <property type="term" value="F:endonuclease activity"/>
    <property type="evidence" value="ECO:0007669"/>
    <property type="project" value="UniProtKB-KW"/>
</dbReference>
<keyword evidence="7" id="KW-1185">Reference proteome</keyword>